<dbReference type="SMART" id="SM00317">
    <property type="entry name" value="SET"/>
    <property type="match status" value="1"/>
</dbReference>
<dbReference type="AlphaFoldDB" id="A0A6A6U1A8"/>
<feature type="region of interest" description="Disordered" evidence="1">
    <location>
        <begin position="428"/>
        <end position="499"/>
    </location>
</feature>
<keyword evidence="5" id="KW-1185">Reference proteome</keyword>
<dbReference type="EMBL" id="MU004242">
    <property type="protein sequence ID" value="KAF2664724.1"/>
    <property type="molecule type" value="Genomic_DNA"/>
</dbReference>
<dbReference type="Proteomes" id="UP000799302">
    <property type="component" value="Unassembled WGS sequence"/>
</dbReference>
<protein>
    <submittedName>
        <fullName evidence="4">SET domain-containing protein</fullName>
    </submittedName>
</protein>
<dbReference type="OrthoDB" id="1028014at2759"/>
<evidence type="ECO:0000256" key="2">
    <source>
        <dbReference type="SAM" id="SignalP"/>
    </source>
</evidence>
<evidence type="ECO:0000313" key="4">
    <source>
        <dbReference type="EMBL" id="KAF2664724.1"/>
    </source>
</evidence>
<reference evidence="4" key="1">
    <citation type="journal article" date="2020" name="Stud. Mycol.">
        <title>101 Dothideomycetes genomes: a test case for predicting lifestyles and emergence of pathogens.</title>
        <authorList>
            <person name="Haridas S."/>
            <person name="Albert R."/>
            <person name="Binder M."/>
            <person name="Bloem J."/>
            <person name="Labutti K."/>
            <person name="Salamov A."/>
            <person name="Andreopoulos B."/>
            <person name="Baker S."/>
            <person name="Barry K."/>
            <person name="Bills G."/>
            <person name="Bluhm B."/>
            <person name="Cannon C."/>
            <person name="Castanera R."/>
            <person name="Culley D."/>
            <person name="Daum C."/>
            <person name="Ezra D."/>
            <person name="Gonzalez J."/>
            <person name="Henrissat B."/>
            <person name="Kuo A."/>
            <person name="Liang C."/>
            <person name="Lipzen A."/>
            <person name="Lutzoni F."/>
            <person name="Magnuson J."/>
            <person name="Mondo S."/>
            <person name="Nolan M."/>
            <person name="Ohm R."/>
            <person name="Pangilinan J."/>
            <person name="Park H.-J."/>
            <person name="Ramirez L."/>
            <person name="Alfaro M."/>
            <person name="Sun H."/>
            <person name="Tritt A."/>
            <person name="Yoshinaga Y."/>
            <person name="Zwiers L.-H."/>
            <person name="Turgeon B."/>
            <person name="Goodwin S."/>
            <person name="Spatafora J."/>
            <person name="Crous P."/>
            <person name="Grigoriev I."/>
        </authorList>
    </citation>
    <scope>NUCLEOTIDE SEQUENCE</scope>
    <source>
        <strain evidence="4">CBS 115976</strain>
    </source>
</reference>
<gene>
    <name evidence="4" type="ORF">BT63DRAFT_96789</name>
</gene>
<name>A0A6A6U1A8_9PEZI</name>
<feature type="domain" description="SET" evidence="3">
    <location>
        <begin position="133"/>
        <end position="284"/>
    </location>
</feature>
<dbReference type="InterPro" id="IPR046341">
    <property type="entry name" value="SET_dom_sf"/>
</dbReference>
<dbReference type="Gene3D" id="2.170.270.10">
    <property type="entry name" value="SET domain"/>
    <property type="match status" value="1"/>
</dbReference>
<dbReference type="SUPFAM" id="SSF82199">
    <property type="entry name" value="SET domain"/>
    <property type="match status" value="1"/>
</dbReference>
<dbReference type="Pfam" id="PF00856">
    <property type="entry name" value="SET"/>
    <property type="match status" value="1"/>
</dbReference>
<dbReference type="PANTHER" id="PTHR47332:SF6">
    <property type="entry name" value="SET DOMAIN-CONTAINING PROTEIN"/>
    <property type="match status" value="1"/>
</dbReference>
<evidence type="ECO:0000259" key="3">
    <source>
        <dbReference type="PROSITE" id="PS50280"/>
    </source>
</evidence>
<feature type="compositionally biased region" description="Basic and acidic residues" evidence="1">
    <location>
        <begin position="452"/>
        <end position="471"/>
    </location>
</feature>
<organism evidence="4 5">
    <name type="scientific">Microthyrium microscopicum</name>
    <dbReference type="NCBI Taxonomy" id="703497"/>
    <lineage>
        <taxon>Eukaryota</taxon>
        <taxon>Fungi</taxon>
        <taxon>Dikarya</taxon>
        <taxon>Ascomycota</taxon>
        <taxon>Pezizomycotina</taxon>
        <taxon>Dothideomycetes</taxon>
        <taxon>Dothideomycetes incertae sedis</taxon>
        <taxon>Microthyriales</taxon>
        <taxon>Microthyriaceae</taxon>
        <taxon>Microthyrium</taxon>
    </lineage>
</organism>
<feature type="chain" id="PRO_5025453452" evidence="2">
    <location>
        <begin position="18"/>
        <end position="499"/>
    </location>
</feature>
<sequence length="499" mass="55405">MYISTTIILAFAYRAFADSGAAFLQDGSALYSSDPVSLTTDANCVENGNCDALDINSDHLSSTLTNYAKDWAHPPKCIQSQNGTDKYCLYTHHAFANSRGISIFTTPDKAARLLELPAFTDETAHTKVNSEPDPPYEARSLPGRGIGLIANRTLHKGDHIFSNTPVIMVEEWIFSEFEEAQRLPLQEAAILQLPKGAHDKFMALHGHFGTNPYDDNFNTNAFAIEIWPNDEDETAYNVVMPEISRLNHDCRPNAHYYFDPHTLTHHVHALRTIYPGEELTISYIDPAQALVTRTTALKTSWGFDCACSSCTAPPPHAAASDARIAQLLALQNSLEDHAPLTNPGDGVGAAELLVSLYKQERIEGPVCEAYSLAAHEYASVGDEWSAVKYARLAVESGLLYAGPDGDDVVDMQELLADPKAHWSWRFRERKGAESDEEDEEADEDEDEEGADEVEKMPVEAEKENEEGKEGQFEGAAKLMQRLESERQRLKRKERALDEL</sequence>
<dbReference type="InterPro" id="IPR001214">
    <property type="entry name" value="SET_dom"/>
</dbReference>
<evidence type="ECO:0000313" key="5">
    <source>
        <dbReference type="Proteomes" id="UP000799302"/>
    </source>
</evidence>
<proteinExistence type="predicted"/>
<dbReference type="PROSITE" id="PS50280">
    <property type="entry name" value="SET"/>
    <property type="match status" value="1"/>
</dbReference>
<feature type="compositionally biased region" description="Acidic residues" evidence="1">
    <location>
        <begin position="434"/>
        <end position="451"/>
    </location>
</feature>
<evidence type="ECO:0000256" key="1">
    <source>
        <dbReference type="SAM" id="MobiDB-lite"/>
    </source>
</evidence>
<dbReference type="CDD" id="cd20071">
    <property type="entry name" value="SET_SMYD"/>
    <property type="match status" value="1"/>
</dbReference>
<dbReference type="InterPro" id="IPR053185">
    <property type="entry name" value="SET_domain_protein"/>
</dbReference>
<accession>A0A6A6U1A8</accession>
<dbReference type="PANTHER" id="PTHR47332">
    <property type="entry name" value="SET DOMAIN-CONTAINING PROTEIN 5"/>
    <property type="match status" value="1"/>
</dbReference>
<keyword evidence="2" id="KW-0732">Signal</keyword>
<feature type="signal peptide" evidence="2">
    <location>
        <begin position="1"/>
        <end position="17"/>
    </location>
</feature>